<evidence type="ECO:0000259" key="5">
    <source>
        <dbReference type="Pfam" id="PF00151"/>
    </source>
</evidence>
<feature type="non-terminal residue" evidence="6">
    <location>
        <position position="319"/>
    </location>
</feature>
<evidence type="ECO:0000256" key="4">
    <source>
        <dbReference type="RuleBase" id="RU004262"/>
    </source>
</evidence>
<dbReference type="GO" id="GO:0005615">
    <property type="term" value="C:extracellular space"/>
    <property type="evidence" value="ECO:0007669"/>
    <property type="project" value="TreeGrafter"/>
</dbReference>
<dbReference type="EMBL" id="NCKU01008107">
    <property type="protein sequence ID" value="RWS02134.1"/>
    <property type="molecule type" value="Genomic_DNA"/>
</dbReference>
<evidence type="ECO:0000256" key="2">
    <source>
        <dbReference type="ARBA" id="ARBA00010701"/>
    </source>
</evidence>
<dbReference type="OrthoDB" id="199913at2759"/>
<keyword evidence="3" id="KW-0964">Secreted</keyword>
<dbReference type="GO" id="GO:0016298">
    <property type="term" value="F:lipase activity"/>
    <property type="evidence" value="ECO:0007669"/>
    <property type="project" value="InterPro"/>
</dbReference>
<name>A0A3S3NGB8_9ACAR</name>
<protein>
    <submittedName>
        <fullName evidence="6">Pancreatic triacylglycerol lipase-like protein</fullName>
    </submittedName>
</protein>
<reference evidence="6 7" key="1">
    <citation type="journal article" date="2018" name="Gigascience">
        <title>Genomes of trombidid mites reveal novel predicted allergens and laterally-transferred genes associated with secondary metabolism.</title>
        <authorList>
            <person name="Dong X."/>
            <person name="Chaisiri K."/>
            <person name="Xia D."/>
            <person name="Armstrong S.D."/>
            <person name="Fang Y."/>
            <person name="Donnelly M.J."/>
            <person name="Kadowaki T."/>
            <person name="McGarry J.W."/>
            <person name="Darby A.C."/>
            <person name="Makepeace B.L."/>
        </authorList>
    </citation>
    <scope>NUCLEOTIDE SEQUENCE [LARGE SCALE GENOMIC DNA]</scope>
    <source>
        <strain evidence="6">UoL-WK</strain>
    </source>
</reference>
<dbReference type="SUPFAM" id="SSF53474">
    <property type="entry name" value="alpha/beta-Hydrolases"/>
    <property type="match status" value="1"/>
</dbReference>
<dbReference type="Gene3D" id="3.40.50.1820">
    <property type="entry name" value="alpha/beta hydrolase"/>
    <property type="match status" value="1"/>
</dbReference>
<comment type="caution">
    <text evidence="6">The sequence shown here is derived from an EMBL/GenBank/DDBJ whole genome shotgun (WGS) entry which is preliminary data.</text>
</comment>
<dbReference type="PANTHER" id="PTHR11610">
    <property type="entry name" value="LIPASE"/>
    <property type="match status" value="1"/>
</dbReference>
<gene>
    <name evidence="6" type="ORF">B4U79_03403</name>
</gene>
<dbReference type="GO" id="GO:0016042">
    <property type="term" value="P:lipid catabolic process"/>
    <property type="evidence" value="ECO:0007669"/>
    <property type="project" value="TreeGrafter"/>
</dbReference>
<dbReference type="STRING" id="1965070.A0A3S3NGB8"/>
<proteinExistence type="inferred from homology"/>
<comment type="similarity">
    <text evidence="2 4">Belongs to the AB hydrolase superfamily. Lipase family.</text>
</comment>
<evidence type="ECO:0000313" key="7">
    <source>
        <dbReference type="Proteomes" id="UP000285301"/>
    </source>
</evidence>
<dbReference type="InterPro" id="IPR013818">
    <property type="entry name" value="Lipase"/>
</dbReference>
<dbReference type="PRINTS" id="PR00821">
    <property type="entry name" value="TAGLIPASE"/>
</dbReference>
<evidence type="ECO:0000256" key="3">
    <source>
        <dbReference type="ARBA" id="ARBA00022525"/>
    </source>
</evidence>
<organism evidence="6 7">
    <name type="scientific">Dinothrombium tinctorium</name>
    <dbReference type="NCBI Taxonomy" id="1965070"/>
    <lineage>
        <taxon>Eukaryota</taxon>
        <taxon>Metazoa</taxon>
        <taxon>Ecdysozoa</taxon>
        <taxon>Arthropoda</taxon>
        <taxon>Chelicerata</taxon>
        <taxon>Arachnida</taxon>
        <taxon>Acari</taxon>
        <taxon>Acariformes</taxon>
        <taxon>Trombidiformes</taxon>
        <taxon>Prostigmata</taxon>
        <taxon>Anystina</taxon>
        <taxon>Parasitengona</taxon>
        <taxon>Trombidioidea</taxon>
        <taxon>Trombidiidae</taxon>
        <taxon>Dinothrombium</taxon>
    </lineage>
</organism>
<dbReference type="InterPro" id="IPR029058">
    <property type="entry name" value="AB_hydrolase_fold"/>
</dbReference>
<dbReference type="AlphaFoldDB" id="A0A3S3NGB8"/>
<dbReference type="InterPro" id="IPR000734">
    <property type="entry name" value="TAG_lipase"/>
</dbReference>
<evidence type="ECO:0000256" key="1">
    <source>
        <dbReference type="ARBA" id="ARBA00004613"/>
    </source>
</evidence>
<evidence type="ECO:0000313" key="6">
    <source>
        <dbReference type="EMBL" id="RWS02134.1"/>
    </source>
</evidence>
<comment type="subcellular location">
    <subcellularLocation>
        <location evidence="1">Secreted</location>
    </subcellularLocation>
</comment>
<feature type="domain" description="Lipase" evidence="5">
    <location>
        <begin position="15"/>
        <end position="318"/>
    </location>
</feature>
<sequence length="319" mass="35612">MNVVYEIMKYAFAVRQSSDLSIKFVLLTMPKRSQNFIEHFVPAANISESILLSLPFDSKKNTIILIHGWLNNYKTSNGWIQGICNITRDYGPHEYQIIFVDWGHAASSPYYVPAAANVNIVASVIASFLKLLVIVRNANTSRFHIIGFSLGAHIAGFVGLDPAAPLFDGFESNFRIDKDDAAMVEIVHTYSGKFFSGFSLLGTVGKIDIYVNGGERQPNCRDPPFGAIAGLFSSTPSCNHERSIELTAFNFKKFGICQPVAYKCNDYETFLEGQCTECGDHNEKCTLLGIWPQESNYFLTNKASSGRFYLKTRGKRPFC</sequence>
<keyword evidence="7" id="KW-1185">Reference proteome</keyword>
<accession>A0A3S3NGB8</accession>
<dbReference type="Pfam" id="PF00151">
    <property type="entry name" value="Lipase"/>
    <property type="match status" value="1"/>
</dbReference>
<dbReference type="Proteomes" id="UP000285301">
    <property type="component" value="Unassembled WGS sequence"/>
</dbReference>